<dbReference type="InterPro" id="IPR036291">
    <property type="entry name" value="NAD(P)-bd_dom_sf"/>
</dbReference>
<reference evidence="4" key="1">
    <citation type="submission" date="2021-01" db="EMBL/GenBank/DDBJ databases">
        <authorList>
            <person name="Kaushik A."/>
        </authorList>
    </citation>
    <scope>NUCLEOTIDE SEQUENCE</scope>
    <source>
        <strain evidence="4">AG6-10EEA</strain>
    </source>
</reference>
<dbReference type="PANTHER" id="PTHR43477:SF1">
    <property type="entry name" value="DIHYDROANTICAPSIN 7-DEHYDROGENASE"/>
    <property type="match status" value="1"/>
</dbReference>
<proteinExistence type="inferred from homology"/>
<dbReference type="InterPro" id="IPR051122">
    <property type="entry name" value="SDR_DHRS6-like"/>
</dbReference>
<dbReference type="GO" id="GO:0016491">
    <property type="term" value="F:oxidoreductase activity"/>
    <property type="evidence" value="ECO:0007669"/>
    <property type="project" value="UniProtKB-KW"/>
</dbReference>
<keyword evidence="2" id="KW-0521">NADP</keyword>
<evidence type="ECO:0000313" key="4">
    <source>
        <dbReference type="EMBL" id="CAE6519733.1"/>
    </source>
</evidence>
<evidence type="ECO:0000256" key="3">
    <source>
        <dbReference type="ARBA" id="ARBA00023002"/>
    </source>
</evidence>
<dbReference type="Pfam" id="PF23441">
    <property type="entry name" value="SDR"/>
    <property type="match status" value="1"/>
</dbReference>
<dbReference type="Gene3D" id="3.40.50.720">
    <property type="entry name" value="NAD(P)-binding Rossmann-like Domain"/>
    <property type="match status" value="1"/>
</dbReference>
<dbReference type="PANTHER" id="PTHR43477">
    <property type="entry name" value="DIHYDROANTICAPSIN 7-DEHYDROGENASE"/>
    <property type="match status" value="1"/>
</dbReference>
<evidence type="ECO:0000256" key="1">
    <source>
        <dbReference type="ARBA" id="ARBA00006484"/>
    </source>
</evidence>
<dbReference type="InterPro" id="IPR002347">
    <property type="entry name" value="SDR_fam"/>
</dbReference>
<evidence type="ECO:0000256" key="2">
    <source>
        <dbReference type="ARBA" id="ARBA00022857"/>
    </source>
</evidence>
<keyword evidence="3" id="KW-0560">Oxidoreductase</keyword>
<dbReference type="SUPFAM" id="SSF51735">
    <property type="entry name" value="NAD(P)-binding Rossmann-fold domains"/>
    <property type="match status" value="1"/>
</dbReference>
<sequence>AVQESPNRGLDSGKETMMGDYVYCLHPLVVIMSNSANLLKGKKVIVIGGSSGIGRSVAAAALSNGASVVISSSSQQKIDAAVERLRQSSNGVADITVKGCAFDLKDLEALKAFLDKEGPFDHLAITAGTIKGLQRFPKVGVTERLKSEFDLRYYAVITAAQHIYNNKLINPGGSIIMTIGTSHYQSLPGWGLLSGVIGAVEGSTRGLAVDLKPIRVNTIAPGVVDTEIFDGLSPERKKEIIEERTKALPVGHVGTPEEVAEAYMFAMKCTYLTGQVIVVDGGQTVV</sequence>
<feature type="non-terminal residue" evidence="4">
    <location>
        <position position="1"/>
    </location>
</feature>
<name>A0A8H3D8P2_9AGAM</name>
<dbReference type="InterPro" id="IPR057571">
    <property type="entry name" value="SDR_PhqE-like"/>
</dbReference>
<comment type="caution">
    <text evidence="4">The sequence shown here is derived from an EMBL/GenBank/DDBJ whole genome shotgun (WGS) entry which is preliminary data.</text>
</comment>
<dbReference type="PRINTS" id="PR00081">
    <property type="entry name" value="GDHRDH"/>
</dbReference>
<evidence type="ECO:0000313" key="5">
    <source>
        <dbReference type="Proteomes" id="UP000663853"/>
    </source>
</evidence>
<accession>A0A8H3D8P2</accession>
<comment type="similarity">
    <text evidence="1">Belongs to the short-chain dehydrogenases/reductases (SDR) family.</text>
</comment>
<dbReference type="Proteomes" id="UP000663853">
    <property type="component" value="Unassembled WGS sequence"/>
</dbReference>
<gene>
    <name evidence="4" type="ORF">RDB_LOCUS145024</name>
</gene>
<dbReference type="AlphaFoldDB" id="A0A8H3D8P2"/>
<organism evidence="4 5">
    <name type="scientific">Rhizoctonia solani</name>
    <dbReference type="NCBI Taxonomy" id="456999"/>
    <lineage>
        <taxon>Eukaryota</taxon>
        <taxon>Fungi</taxon>
        <taxon>Dikarya</taxon>
        <taxon>Basidiomycota</taxon>
        <taxon>Agaricomycotina</taxon>
        <taxon>Agaricomycetes</taxon>
        <taxon>Cantharellales</taxon>
        <taxon>Ceratobasidiaceae</taxon>
        <taxon>Rhizoctonia</taxon>
    </lineage>
</organism>
<dbReference type="EMBL" id="CAJMXA010003882">
    <property type="protein sequence ID" value="CAE6519733.1"/>
    <property type="molecule type" value="Genomic_DNA"/>
</dbReference>
<protein>
    <submittedName>
        <fullName evidence="4">Uncharacterized protein</fullName>
    </submittedName>
</protein>